<dbReference type="InterPro" id="IPR003960">
    <property type="entry name" value="ATPase_AAA_CS"/>
</dbReference>
<name>A0A1L7AET1_9PROT</name>
<dbReference type="GO" id="GO:0005524">
    <property type="term" value="F:ATP binding"/>
    <property type="evidence" value="ECO:0007669"/>
    <property type="project" value="UniProtKB-KW"/>
</dbReference>
<organism evidence="3 4">
    <name type="scientific">Roseomonas gilardii</name>
    <dbReference type="NCBI Taxonomy" id="257708"/>
    <lineage>
        <taxon>Bacteria</taxon>
        <taxon>Pseudomonadati</taxon>
        <taxon>Pseudomonadota</taxon>
        <taxon>Alphaproteobacteria</taxon>
        <taxon>Acetobacterales</taxon>
        <taxon>Roseomonadaceae</taxon>
        <taxon>Roseomonas</taxon>
    </lineage>
</organism>
<dbReference type="RefSeq" id="WP_075798173.1">
    <property type="nucleotide sequence ID" value="NZ_CP015583.1"/>
</dbReference>
<dbReference type="EMBL" id="CP015583">
    <property type="protein sequence ID" value="APT57294.1"/>
    <property type="molecule type" value="Genomic_DNA"/>
</dbReference>
<dbReference type="GO" id="GO:0030163">
    <property type="term" value="P:protein catabolic process"/>
    <property type="evidence" value="ECO:0007669"/>
    <property type="project" value="TreeGrafter"/>
</dbReference>
<gene>
    <name evidence="3" type="ORF">RGI145_09445</name>
</gene>
<evidence type="ECO:0000313" key="4">
    <source>
        <dbReference type="Proteomes" id="UP000185494"/>
    </source>
</evidence>
<dbReference type="Proteomes" id="UP000185494">
    <property type="component" value="Chromosome 1"/>
</dbReference>
<dbReference type="InterPro" id="IPR037219">
    <property type="entry name" value="Peptidase_M41-like"/>
</dbReference>
<reference evidence="3 4" key="1">
    <citation type="submission" date="2016-05" db="EMBL/GenBank/DDBJ databases">
        <title>Complete Genome and Methylome Analysis of Psychrotrophic Bacterial Isolates from Antarctic Lake Untersee.</title>
        <authorList>
            <person name="Fomenkov A."/>
            <person name="Akimov V.N."/>
            <person name="Vasilyeva L.V."/>
            <person name="Andersen D."/>
            <person name="Vincze T."/>
            <person name="Roberts R.J."/>
        </authorList>
    </citation>
    <scope>NUCLEOTIDE SEQUENCE [LARGE SCALE GENOMIC DNA]</scope>
    <source>
        <strain evidence="3 4">U14-5</strain>
    </source>
</reference>
<accession>A0A1L7AET1</accession>
<dbReference type="InterPro" id="IPR003593">
    <property type="entry name" value="AAA+_ATPase"/>
</dbReference>
<keyword evidence="1" id="KW-0067">ATP-binding</keyword>
<proteinExistence type="inferred from homology"/>
<dbReference type="Pfam" id="PF01434">
    <property type="entry name" value="Peptidase_M41"/>
    <property type="match status" value="1"/>
</dbReference>
<dbReference type="GO" id="GO:0006508">
    <property type="term" value="P:proteolysis"/>
    <property type="evidence" value="ECO:0007669"/>
    <property type="project" value="InterPro"/>
</dbReference>
<dbReference type="SUPFAM" id="SSF52540">
    <property type="entry name" value="P-loop containing nucleoside triphosphate hydrolases"/>
    <property type="match status" value="1"/>
</dbReference>
<protein>
    <recommendedName>
        <fullName evidence="2">AAA+ ATPase domain-containing protein</fullName>
    </recommendedName>
</protein>
<dbReference type="PANTHER" id="PTHR23076">
    <property type="entry name" value="METALLOPROTEASE M41 FTSH"/>
    <property type="match status" value="1"/>
</dbReference>
<sequence length="662" mass="71145">MPNPHQDFDESEFEIHVKRLGDEPDSEDPARQVDPARAASLLALRRTLAAHQVDAATLQGAVIIEVPEAAWIEPVSSAWTDVVSVPSSKSSGGRLGDLAVRPGEWMVFEGGGGSQRRQPPSYENDLIATSLWQGQNVLGVSQAPERYLPPDLLRAADLRLVLEPLDAEGLKVVAQWVTNGHPTSLPSRENCALISPLALRLARRSGQSADDFLERAARIAARSKSAAVAPGGSLDSLPGMDEAVAWGLDLARDLQDYAAGRLLWRDVDRGCLLAGPPGTGKTTFAKALAATCGVPLVATSYARWQSTKDGHLGDLLRAMAASFNEARKAAPCIMFIDELDSLHTRQGGAGGRDWWTAVIGALLEQLDGLQGREGVVVVGATNHPELIDPAILRAGRLDRTITIPLPDRQALAAILRIHLGADLAGADLTQAALYAQGSTGADCEKWVRGARRRARNGRRPMVLDDLMVEIRGTSVQRPVGGRVVPAVHEAGHALIQELEQPGTLKYVSIREDALSAGHVAVDTVSDDLTEAWLSMHLRRFLAGRAAEEVVLGHVTGGSGGPINSDLARATWLAVNADTAMGMSRRPLLWLGLWDDQHLATLLLTRPELAQRTEERLAGAYAEVCGLLREHRATLNKLAAELIQREVLTGAEVEAIVRAERQT</sequence>
<dbReference type="Gene3D" id="3.40.50.300">
    <property type="entry name" value="P-loop containing nucleotide triphosphate hydrolases"/>
    <property type="match status" value="1"/>
</dbReference>
<dbReference type="InterPro" id="IPR000642">
    <property type="entry name" value="Peptidase_M41"/>
</dbReference>
<dbReference type="Pfam" id="PF00004">
    <property type="entry name" value="AAA"/>
    <property type="match status" value="1"/>
</dbReference>
<keyword evidence="1" id="KW-0547">Nucleotide-binding</keyword>
<dbReference type="GO" id="GO:0004176">
    <property type="term" value="F:ATP-dependent peptidase activity"/>
    <property type="evidence" value="ECO:0007669"/>
    <property type="project" value="InterPro"/>
</dbReference>
<dbReference type="GO" id="GO:0004222">
    <property type="term" value="F:metalloendopeptidase activity"/>
    <property type="evidence" value="ECO:0007669"/>
    <property type="project" value="InterPro"/>
</dbReference>
<evidence type="ECO:0000313" key="3">
    <source>
        <dbReference type="EMBL" id="APT57294.1"/>
    </source>
</evidence>
<comment type="similarity">
    <text evidence="1">Belongs to the AAA ATPase family.</text>
</comment>
<dbReference type="Gene3D" id="1.10.8.60">
    <property type="match status" value="1"/>
</dbReference>
<dbReference type="InterPro" id="IPR027417">
    <property type="entry name" value="P-loop_NTPase"/>
</dbReference>
<dbReference type="Gene3D" id="1.20.58.760">
    <property type="entry name" value="Peptidase M41"/>
    <property type="match status" value="1"/>
</dbReference>
<dbReference type="SMART" id="SM00382">
    <property type="entry name" value="AAA"/>
    <property type="match status" value="1"/>
</dbReference>
<dbReference type="AlphaFoldDB" id="A0A1L7AET1"/>
<evidence type="ECO:0000256" key="1">
    <source>
        <dbReference type="RuleBase" id="RU003651"/>
    </source>
</evidence>
<dbReference type="GO" id="GO:0005886">
    <property type="term" value="C:plasma membrane"/>
    <property type="evidence" value="ECO:0007669"/>
    <property type="project" value="TreeGrafter"/>
</dbReference>
<dbReference type="InterPro" id="IPR003959">
    <property type="entry name" value="ATPase_AAA_core"/>
</dbReference>
<dbReference type="SUPFAM" id="SSF140990">
    <property type="entry name" value="FtsH protease domain-like"/>
    <property type="match status" value="1"/>
</dbReference>
<dbReference type="GO" id="GO:0016887">
    <property type="term" value="F:ATP hydrolysis activity"/>
    <property type="evidence" value="ECO:0007669"/>
    <property type="project" value="InterPro"/>
</dbReference>
<dbReference type="STRING" id="257708.RGI145_09445"/>
<feature type="domain" description="AAA+ ATPase" evidence="2">
    <location>
        <begin position="267"/>
        <end position="407"/>
    </location>
</feature>
<dbReference type="KEGG" id="rgi:RGI145_09445"/>
<dbReference type="CDD" id="cd19481">
    <property type="entry name" value="RecA-like_protease"/>
    <property type="match status" value="1"/>
</dbReference>
<dbReference type="PANTHER" id="PTHR23076:SF97">
    <property type="entry name" value="ATP-DEPENDENT ZINC METALLOPROTEASE YME1L1"/>
    <property type="match status" value="1"/>
</dbReference>
<dbReference type="PROSITE" id="PS00674">
    <property type="entry name" value="AAA"/>
    <property type="match status" value="1"/>
</dbReference>
<evidence type="ECO:0000259" key="2">
    <source>
        <dbReference type="SMART" id="SM00382"/>
    </source>
</evidence>